<keyword evidence="10" id="KW-0732">Signal</keyword>
<dbReference type="Proteomes" id="UP000622648">
    <property type="component" value="Unassembled WGS sequence"/>
</dbReference>
<keyword evidence="4 8" id="KW-0812">Transmembrane</keyword>
<dbReference type="InterPro" id="IPR012910">
    <property type="entry name" value="Plug_dom"/>
</dbReference>
<dbReference type="InterPro" id="IPR036942">
    <property type="entry name" value="Beta-barrel_TonB_sf"/>
</dbReference>
<keyword evidence="16" id="KW-1185">Reference proteome</keyword>
<evidence type="ECO:0000256" key="1">
    <source>
        <dbReference type="ARBA" id="ARBA00004571"/>
    </source>
</evidence>
<dbReference type="NCBIfam" id="TIGR04057">
    <property type="entry name" value="SusC_RagA_signa"/>
    <property type="match status" value="1"/>
</dbReference>
<dbReference type="InterPro" id="IPR000531">
    <property type="entry name" value="Beta-barrel_TonB"/>
</dbReference>
<reference evidence="16" key="2">
    <citation type="journal article" date="2019" name="Int. J. Syst. Evol. Microbiol.">
        <title>The Global Catalogue of Microorganisms (GCM) 10K type strain sequencing project: providing services to taxonomists for standard genome sequencing and annotation.</title>
        <authorList>
            <consortium name="The Broad Institute Genomics Platform"/>
            <consortium name="The Broad Institute Genome Sequencing Center for Infectious Disease"/>
            <person name="Wu L."/>
            <person name="Ma J."/>
        </authorList>
    </citation>
    <scope>NUCLEOTIDE SEQUENCE [LARGE SCALE GENOMIC DNA]</scope>
    <source>
        <strain evidence="16">CGMCC 1.15644</strain>
    </source>
</reference>
<dbReference type="InterPro" id="IPR008969">
    <property type="entry name" value="CarboxyPept-like_regulatory"/>
</dbReference>
<feature type="domain" description="TonB-dependent receptor-like beta-barrel" evidence="11">
    <location>
        <begin position="402"/>
        <end position="921"/>
    </location>
</feature>
<dbReference type="Pfam" id="PF00593">
    <property type="entry name" value="TonB_dep_Rec_b-barrel"/>
    <property type="match status" value="1"/>
</dbReference>
<dbReference type="InterPro" id="IPR023997">
    <property type="entry name" value="TonB-dep_OMP_SusC/RagA_CS"/>
</dbReference>
<reference evidence="13" key="1">
    <citation type="journal article" date="2014" name="Int. J. Syst. Evol. Microbiol.">
        <title>Complete genome of a new Firmicutes species belonging to the dominant human colonic microbiota ('Ruminococcus bicirculans') reveals two chromosomes and a selective capacity to utilize plant glucans.</title>
        <authorList>
            <consortium name="NISC Comparative Sequencing Program"/>
            <person name="Wegmann U."/>
            <person name="Louis P."/>
            <person name="Goesmann A."/>
            <person name="Henrissat B."/>
            <person name="Duncan S.H."/>
            <person name="Flint H.J."/>
        </authorList>
    </citation>
    <scope>NUCLEOTIDE SEQUENCE</scope>
    <source>
        <strain evidence="13">CGMCC 1.15644</strain>
    </source>
</reference>
<evidence type="ECO:0000313" key="16">
    <source>
        <dbReference type="Proteomes" id="UP000622648"/>
    </source>
</evidence>
<evidence type="ECO:0000256" key="10">
    <source>
        <dbReference type="SAM" id="SignalP"/>
    </source>
</evidence>
<evidence type="ECO:0000256" key="2">
    <source>
        <dbReference type="ARBA" id="ARBA00022448"/>
    </source>
</evidence>
<dbReference type="PROSITE" id="PS52016">
    <property type="entry name" value="TONB_DEPENDENT_REC_3"/>
    <property type="match status" value="1"/>
</dbReference>
<keyword evidence="3 8" id="KW-1134">Transmembrane beta strand</keyword>
<evidence type="ECO:0000313" key="15">
    <source>
        <dbReference type="Proteomes" id="UP000295684"/>
    </source>
</evidence>
<dbReference type="GO" id="GO:0009279">
    <property type="term" value="C:cell outer membrane"/>
    <property type="evidence" value="ECO:0007669"/>
    <property type="project" value="UniProtKB-SubCell"/>
</dbReference>
<evidence type="ECO:0000256" key="6">
    <source>
        <dbReference type="ARBA" id="ARBA00023136"/>
    </source>
</evidence>
<protein>
    <submittedName>
        <fullName evidence="13">SusC/RagA family TonB-linked outer membrane protein</fullName>
    </submittedName>
    <submittedName>
        <fullName evidence="14">TonB-linked SusC/RagA family outer membrane protein</fullName>
    </submittedName>
</protein>
<evidence type="ECO:0000313" key="14">
    <source>
        <dbReference type="EMBL" id="TCO17765.1"/>
    </source>
</evidence>
<comment type="caution">
    <text evidence="14">The sequence shown here is derived from an EMBL/GenBank/DDBJ whole genome shotgun (WGS) entry which is preliminary data.</text>
</comment>
<comment type="similarity">
    <text evidence="8 9">Belongs to the TonB-dependent receptor family.</text>
</comment>
<feature type="domain" description="TonB-dependent receptor plug" evidence="12">
    <location>
        <begin position="114"/>
        <end position="221"/>
    </location>
</feature>
<keyword evidence="7 8" id="KW-0998">Cell outer membrane</keyword>
<accession>A0A4R2H341</accession>
<evidence type="ECO:0000313" key="13">
    <source>
        <dbReference type="EMBL" id="GGE71033.1"/>
    </source>
</evidence>
<dbReference type="SUPFAM" id="SSF56935">
    <property type="entry name" value="Porins"/>
    <property type="match status" value="1"/>
</dbReference>
<dbReference type="OrthoDB" id="604358at2"/>
<reference evidence="13" key="4">
    <citation type="submission" date="2024-05" db="EMBL/GenBank/DDBJ databases">
        <authorList>
            <person name="Sun Q."/>
            <person name="Zhou Y."/>
        </authorList>
    </citation>
    <scope>NUCLEOTIDE SEQUENCE</scope>
    <source>
        <strain evidence="13">CGMCC 1.15644</strain>
    </source>
</reference>
<name>A0A4R2H341_9SPHI</name>
<comment type="subcellular location">
    <subcellularLocation>
        <location evidence="1 8">Cell outer membrane</location>
        <topology evidence="1 8">Multi-pass membrane protein</topology>
    </subcellularLocation>
</comment>
<feature type="chain" id="PRO_5020731204" evidence="10">
    <location>
        <begin position="22"/>
        <end position="1078"/>
    </location>
</feature>
<dbReference type="NCBIfam" id="TIGR04056">
    <property type="entry name" value="OMP_RagA_SusC"/>
    <property type="match status" value="1"/>
</dbReference>
<evidence type="ECO:0000259" key="11">
    <source>
        <dbReference type="Pfam" id="PF00593"/>
    </source>
</evidence>
<feature type="signal peptide" evidence="10">
    <location>
        <begin position="1"/>
        <end position="21"/>
    </location>
</feature>
<evidence type="ECO:0000259" key="12">
    <source>
        <dbReference type="Pfam" id="PF07715"/>
    </source>
</evidence>
<reference evidence="14 15" key="3">
    <citation type="submission" date="2019-03" db="EMBL/GenBank/DDBJ databases">
        <title>Genomic Encyclopedia of Type Strains, Phase IV (KMG-IV): sequencing the most valuable type-strain genomes for metagenomic binning, comparative biology and taxonomic classification.</title>
        <authorList>
            <person name="Goeker M."/>
        </authorList>
    </citation>
    <scope>NUCLEOTIDE SEQUENCE [LARGE SCALE GENOMIC DNA]</scope>
    <source>
        <strain evidence="14 15">DSM 103236</strain>
    </source>
</reference>
<dbReference type="InterPro" id="IPR039426">
    <property type="entry name" value="TonB-dep_rcpt-like"/>
</dbReference>
<dbReference type="InterPro" id="IPR037066">
    <property type="entry name" value="Plug_dom_sf"/>
</dbReference>
<keyword evidence="6 8" id="KW-0472">Membrane</keyword>
<keyword evidence="2 8" id="KW-0813">Transport</keyword>
<gene>
    <name evidence="14" type="ORF">EV200_11337</name>
    <name evidence="13" type="ORF">GCM10011413_42220</name>
</gene>
<evidence type="ECO:0000256" key="5">
    <source>
        <dbReference type="ARBA" id="ARBA00023077"/>
    </source>
</evidence>
<evidence type="ECO:0000256" key="8">
    <source>
        <dbReference type="PROSITE-ProRule" id="PRU01360"/>
    </source>
</evidence>
<dbReference type="Proteomes" id="UP000295684">
    <property type="component" value="Unassembled WGS sequence"/>
</dbReference>
<dbReference type="Pfam" id="PF07715">
    <property type="entry name" value="Plug"/>
    <property type="match status" value="1"/>
</dbReference>
<evidence type="ECO:0000256" key="3">
    <source>
        <dbReference type="ARBA" id="ARBA00022452"/>
    </source>
</evidence>
<dbReference type="AlphaFoldDB" id="A0A4R2H341"/>
<sequence>MKKFYLSLFVCFLLGSAQVFAQQKISGTVKDDLGETLVGASIQEKGKPNGAQTDVDGHYSLTVSNPDAVLVFTFIGYIKQEVAIGNRKAVDVILKKDDADLSEVVVVGYGTQKKVNLSGAVDQVNAKTLASRPIANVAQGLQGLVPNLNIDFGSGAPGAVAKINIRGITSINGGDPLILIDNVPSDAAELNRLATQDIENISVIKDASASAIYGARAAFGVILIKTKTGTQEGVTVSYSNFVSLNKPTVIPDKVTDPYIYSRLLELSTNNTPWDNVNYSDQYYQYAKERSDNPNIPGVRINPTDNKLWEYMGNQDWTRYFMNDQTYSNDHALSVSGKSEKAQYYVSGNYNKQNGMLKIADDYFDRYNLRSKVNFQIAPWLSLGNNTFLTATRRENPSQYSITGIYNLSPTDYDKNPDGTWANNAVGRTGAQLTNGGKAIDKYFSLQTQFNGEASLLKNMLKINADFTYRRGANNYDENTVPYKIGFGPDDVREEGNSYARKWTAFEDYTALNTYATFNKSWQKHDVTALVGYNQEYFRKEENDTRRTNLISASYPTIGLATGELSSAQAINDWAVQGFFFRLNYIYNDRYIFELNGRYDGSSRFPSDKRWGFFPSASVAWRIDQEKFMQSLRPVVSNFKLRASYGSLGNQAASNYGYISTFNPSRSDYLIGGNLPLTVSTPGLVSPDYTWEKVNTANLGTDIGLFNNKVNLTFDIYERNTKGMLANGRDLPDVLGATEPRENAADLRNRGWELSLAYQTSFKTAKDPINFNARFSLSDSRSVITRFENPNQSLTQYREGMELGEIWGLQSNGLFQNQAEIDALDQSSIIPWGALSIVPGWPKFVDQDGNGKIETGLTADAAKDLSVIGNSAPRFRFGLDLNASWKGFDVRAFFQGVAKRDYYPLDYLYWGFYQQPYAGGYVHLLDFYRPNTDSPTDMAKHSQSYINAGLANQNLDAKYPILQSWLADVNLGTNIRDAKGLAIPQTGYMLNGSYLRLKNVTIGYTIPASITKKWHISNLRFYVSGENIYEWSALKKFYDPESINVNDVLNPQATNTDRTGNGYAYPWQRRFSVGLNLNF</sequence>
<dbReference type="EMBL" id="BMJO01000012">
    <property type="protein sequence ID" value="GGE71033.1"/>
    <property type="molecule type" value="Genomic_DNA"/>
</dbReference>
<dbReference type="InterPro" id="IPR023996">
    <property type="entry name" value="TonB-dep_OMP_SusC/RagA"/>
</dbReference>
<dbReference type="Gene3D" id="2.60.40.1120">
    <property type="entry name" value="Carboxypeptidase-like, regulatory domain"/>
    <property type="match status" value="1"/>
</dbReference>
<evidence type="ECO:0000256" key="9">
    <source>
        <dbReference type="RuleBase" id="RU003357"/>
    </source>
</evidence>
<evidence type="ECO:0000256" key="4">
    <source>
        <dbReference type="ARBA" id="ARBA00022692"/>
    </source>
</evidence>
<dbReference type="Gene3D" id="2.170.130.10">
    <property type="entry name" value="TonB-dependent receptor, plug domain"/>
    <property type="match status" value="1"/>
</dbReference>
<dbReference type="RefSeq" id="WP_132536516.1">
    <property type="nucleotide sequence ID" value="NZ_BMJO01000012.1"/>
</dbReference>
<dbReference type="SUPFAM" id="SSF49464">
    <property type="entry name" value="Carboxypeptidase regulatory domain-like"/>
    <property type="match status" value="1"/>
</dbReference>
<organism evidence="14 15">
    <name type="scientific">Pedobacter psychrotolerans</name>
    <dbReference type="NCBI Taxonomy" id="1843235"/>
    <lineage>
        <taxon>Bacteria</taxon>
        <taxon>Pseudomonadati</taxon>
        <taxon>Bacteroidota</taxon>
        <taxon>Sphingobacteriia</taxon>
        <taxon>Sphingobacteriales</taxon>
        <taxon>Sphingobacteriaceae</taxon>
        <taxon>Pedobacter</taxon>
    </lineage>
</organism>
<dbReference type="Gene3D" id="2.40.170.20">
    <property type="entry name" value="TonB-dependent receptor, beta-barrel domain"/>
    <property type="match status" value="1"/>
</dbReference>
<keyword evidence="5 9" id="KW-0798">TonB box</keyword>
<proteinExistence type="inferred from homology"/>
<evidence type="ECO:0000256" key="7">
    <source>
        <dbReference type="ARBA" id="ARBA00023237"/>
    </source>
</evidence>
<dbReference type="Pfam" id="PF13715">
    <property type="entry name" value="CarbopepD_reg_2"/>
    <property type="match status" value="1"/>
</dbReference>
<dbReference type="EMBL" id="SLWO01000013">
    <property type="protein sequence ID" value="TCO17765.1"/>
    <property type="molecule type" value="Genomic_DNA"/>
</dbReference>